<keyword evidence="2" id="KW-1185">Reference proteome</keyword>
<dbReference type="RefSeq" id="XP_024579360.1">
    <property type="nucleotide sequence ID" value="XM_024728933.1"/>
</dbReference>
<reference evidence="2" key="1">
    <citation type="submission" date="2014-09" db="EMBL/GenBank/DDBJ databases">
        <authorList>
            <person name="Sharma Rahul"/>
            <person name="Thines Marco"/>
        </authorList>
    </citation>
    <scope>NUCLEOTIDE SEQUENCE [LARGE SCALE GENOMIC DNA]</scope>
</reference>
<dbReference type="Proteomes" id="UP000054928">
    <property type="component" value="Unassembled WGS sequence"/>
</dbReference>
<dbReference type="EMBL" id="CCYD01000653">
    <property type="protein sequence ID" value="CEG42991.1"/>
    <property type="molecule type" value="Genomic_DNA"/>
</dbReference>
<dbReference type="AlphaFoldDB" id="A0A0P1AQ41"/>
<sequence length="54" mass="5692">MSLGAEKETPDASMHDEQAHGALVARGAVTIAKFTNSTLQFGNSAMNTFMVHIG</sequence>
<organism evidence="1 2">
    <name type="scientific">Plasmopara halstedii</name>
    <name type="common">Downy mildew of sunflower</name>
    <dbReference type="NCBI Taxonomy" id="4781"/>
    <lineage>
        <taxon>Eukaryota</taxon>
        <taxon>Sar</taxon>
        <taxon>Stramenopiles</taxon>
        <taxon>Oomycota</taxon>
        <taxon>Peronosporomycetes</taxon>
        <taxon>Peronosporales</taxon>
        <taxon>Peronosporaceae</taxon>
        <taxon>Plasmopara</taxon>
    </lineage>
</organism>
<accession>A0A0P1AQ41</accession>
<protein>
    <submittedName>
        <fullName evidence="1">Uncharacterized protein</fullName>
    </submittedName>
</protein>
<name>A0A0P1AQ41_PLAHL</name>
<proteinExistence type="predicted"/>
<dbReference type="GeneID" id="36408275"/>
<evidence type="ECO:0000313" key="1">
    <source>
        <dbReference type="EMBL" id="CEG42991.1"/>
    </source>
</evidence>
<evidence type="ECO:0000313" key="2">
    <source>
        <dbReference type="Proteomes" id="UP000054928"/>
    </source>
</evidence>